<dbReference type="RefSeq" id="WP_208018075.1">
    <property type="nucleotide sequence ID" value="NZ_JAGDQJ010000014.1"/>
</dbReference>
<dbReference type="PANTHER" id="PTHR30204">
    <property type="entry name" value="REDOX-CYCLING DRUG-SENSING TRANSCRIPTIONAL ACTIVATOR SOXR"/>
    <property type="match status" value="1"/>
</dbReference>
<sequence length="257" mass="30270">MAGVTKHTLFHYDNIGIFSPELKLDNDYRYYSVTQLEVFDVICMLKELNMPLKEIKEYMNQRNPLYLVDLLKHEEKIIQQKIQQLTNMKKWVQKKTSVIKSTLATDLNQIIVQQQPEQYLIFALLNSFDDNTLTKEIGKLYSFCKSYGIRSPYGLGVTQKYSFIKENILNHYPMIYILLDEKPKKLPYMTKPAGDYLCVYHQGSYRTIGTSYERLLDYAKIHQLKFIGDFYEDVLLDEIAVKGYDNYVFQITINIIS</sequence>
<dbReference type="SUPFAM" id="SSF46955">
    <property type="entry name" value="Putative DNA-binding domain"/>
    <property type="match status" value="1"/>
</dbReference>
<dbReference type="Pfam" id="PF13411">
    <property type="entry name" value="MerR_1"/>
    <property type="match status" value="1"/>
</dbReference>
<keyword evidence="4" id="KW-1185">Reference proteome</keyword>
<accession>A0ABS3NYS1</accession>
<dbReference type="SUPFAM" id="SSF55136">
    <property type="entry name" value="Probable bacterial effector-binding domain"/>
    <property type="match status" value="1"/>
</dbReference>
<name>A0ABS3NYS1_9BACI</name>
<feature type="domain" description="HTH merR-type" evidence="2">
    <location>
        <begin position="1"/>
        <end position="61"/>
    </location>
</feature>
<dbReference type="EMBL" id="JAGDQJ010000014">
    <property type="protein sequence ID" value="MBO1626094.1"/>
    <property type="molecule type" value="Genomic_DNA"/>
</dbReference>
<keyword evidence="1" id="KW-0238">DNA-binding</keyword>
<dbReference type="InterPro" id="IPR011256">
    <property type="entry name" value="Reg_factor_effector_dom_sf"/>
</dbReference>
<organism evidence="3 4">
    <name type="scientific">Bacillus arachidis</name>
    <dbReference type="NCBI Taxonomy" id="2819290"/>
    <lineage>
        <taxon>Bacteria</taxon>
        <taxon>Bacillati</taxon>
        <taxon>Bacillota</taxon>
        <taxon>Bacilli</taxon>
        <taxon>Bacillales</taxon>
        <taxon>Bacillaceae</taxon>
        <taxon>Bacillus</taxon>
    </lineage>
</organism>
<dbReference type="InterPro" id="IPR009061">
    <property type="entry name" value="DNA-bd_dom_put_sf"/>
</dbReference>
<proteinExistence type="predicted"/>
<gene>
    <name evidence="3" type="ORF">J4P90_12760</name>
</gene>
<evidence type="ECO:0000256" key="1">
    <source>
        <dbReference type="ARBA" id="ARBA00023125"/>
    </source>
</evidence>
<evidence type="ECO:0000259" key="2">
    <source>
        <dbReference type="PROSITE" id="PS50937"/>
    </source>
</evidence>
<evidence type="ECO:0000313" key="4">
    <source>
        <dbReference type="Proteomes" id="UP000677611"/>
    </source>
</evidence>
<dbReference type="SMART" id="SM00422">
    <property type="entry name" value="HTH_MERR"/>
    <property type="match status" value="1"/>
</dbReference>
<comment type="caution">
    <text evidence="3">The sequence shown here is derived from an EMBL/GenBank/DDBJ whole genome shotgun (WGS) entry which is preliminary data.</text>
</comment>
<evidence type="ECO:0000313" key="3">
    <source>
        <dbReference type="EMBL" id="MBO1626094.1"/>
    </source>
</evidence>
<dbReference type="PANTHER" id="PTHR30204:SF85">
    <property type="entry name" value="MULTIDRUG-EFFLUX TRANSPORTER 2 REGULATOR"/>
    <property type="match status" value="1"/>
</dbReference>
<dbReference type="PROSITE" id="PS50937">
    <property type="entry name" value="HTH_MERR_2"/>
    <property type="match status" value="1"/>
</dbReference>
<dbReference type="InterPro" id="IPR000551">
    <property type="entry name" value="MerR-type_HTH_dom"/>
</dbReference>
<dbReference type="InterPro" id="IPR047057">
    <property type="entry name" value="MerR_fam"/>
</dbReference>
<reference evidence="3 4" key="1">
    <citation type="submission" date="2021-03" db="EMBL/GenBank/DDBJ databases">
        <title>Identification of novel Bacillus strains.</title>
        <authorList>
            <person name="Xiao Z."/>
            <person name="Li Y."/>
            <person name="Shen J."/>
        </authorList>
    </citation>
    <scope>NUCLEOTIDE SEQUENCE [LARGE SCALE GENOMIC DNA]</scope>
    <source>
        <strain evidence="3 4">SY8</strain>
    </source>
</reference>
<dbReference type="Proteomes" id="UP000677611">
    <property type="component" value="Unassembled WGS sequence"/>
</dbReference>
<dbReference type="Gene3D" id="1.10.1660.10">
    <property type="match status" value="1"/>
</dbReference>
<dbReference type="Gene3D" id="3.20.80.10">
    <property type="entry name" value="Regulatory factor, effector binding domain"/>
    <property type="match status" value="1"/>
</dbReference>
<protein>
    <submittedName>
        <fullName evidence="3">MerR family transcriptional regulator</fullName>
    </submittedName>
</protein>